<organism evidence="2 3">
    <name type="scientific">Vanrija pseudolonga</name>
    <dbReference type="NCBI Taxonomy" id="143232"/>
    <lineage>
        <taxon>Eukaryota</taxon>
        <taxon>Fungi</taxon>
        <taxon>Dikarya</taxon>
        <taxon>Basidiomycota</taxon>
        <taxon>Agaricomycotina</taxon>
        <taxon>Tremellomycetes</taxon>
        <taxon>Trichosporonales</taxon>
        <taxon>Trichosporonaceae</taxon>
        <taxon>Vanrija</taxon>
    </lineage>
</organism>
<proteinExistence type="predicted"/>
<feature type="compositionally biased region" description="Polar residues" evidence="1">
    <location>
        <begin position="107"/>
        <end position="120"/>
    </location>
</feature>
<sequence>MNKPDAIENNAGPSTSLNMGGVEVVTAAHNGSSNSEYNNAATINNASNAVHRTTANATHTAANNDVRTLDNVMVVNDANSSCNPEVAIVEVGDPITTGDAAPGDSRPNGTLPPSTQTTLEAGSRSDTPEMIDPSPISTSDAPPGDNPATTHHNATNRAPYRPQRPTRPPSPSSVQLFDAIDDALESLRPGTTFGLVPKTVRAGTQSTTTSTQPSETQTSATTLVSTLSEPPANRYNFATVGNPWPGPTQAGSWYRVELPQPSAELPPAEFRDSNWQLGGWRGWRQCVARSKFTTFTRQTTITGQVIDLIRAARARDVDPALNDGYTALNDGYTALNDGYTVDLNEQLQAERTVLPEHMFTANNRCHRCREHGGACHLWDVVCIPEKGMLQQQCLECKAANESFVFDEGARLLLTAKEVKELTPTLQLDEEDLRRNPYA</sequence>
<feature type="region of interest" description="Disordered" evidence="1">
    <location>
        <begin position="93"/>
        <end position="174"/>
    </location>
</feature>
<feature type="compositionally biased region" description="Low complexity" evidence="1">
    <location>
        <begin position="204"/>
        <end position="220"/>
    </location>
</feature>
<feature type="region of interest" description="Disordered" evidence="1">
    <location>
        <begin position="199"/>
        <end position="220"/>
    </location>
</feature>
<feature type="compositionally biased region" description="Polar residues" evidence="1">
    <location>
        <begin position="147"/>
        <end position="156"/>
    </location>
</feature>
<accession>A0AAF1BM96</accession>
<dbReference type="Proteomes" id="UP000827549">
    <property type="component" value="Chromosome 7"/>
</dbReference>
<dbReference type="RefSeq" id="XP_062632048.1">
    <property type="nucleotide sequence ID" value="XM_062776064.1"/>
</dbReference>
<dbReference type="EMBL" id="CP086720">
    <property type="protein sequence ID" value="WOO86022.1"/>
    <property type="molecule type" value="Genomic_DNA"/>
</dbReference>
<protein>
    <submittedName>
        <fullName evidence="2">Uncharacterized protein</fullName>
    </submittedName>
</protein>
<reference evidence="2" key="1">
    <citation type="submission" date="2023-10" db="EMBL/GenBank/DDBJ databases">
        <authorList>
            <person name="Noh H."/>
        </authorList>
    </citation>
    <scope>NUCLEOTIDE SEQUENCE</scope>
    <source>
        <strain evidence="2">DUCC4014</strain>
    </source>
</reference>
<gene>
    <name evidence="2" type="ORF">LOC62_07G009510</name>
</gene>
<evidence type="ECO:0000313" key="3">
    <source>
        <dbReference type="Proteomes" id="UP000827549"/>
    </source>
</evidence>
<dbReference type="AlphaFoldDB" id="A0AAF1BM96"/>
<name>A0AAF1BM96_9TREE</name>
<evidence type="ECO:0000313" key="2">
    <source>
        <dbReference type="EMBL" id="WOO86022.1"/>
    </source>
</evidence>
<evidence type="ECO:0000256" key="1">
    <source>
        <dbReference type="SAM" id="MobiDB-lite"/>
    </source>
</evidence>
<keyword evidence="3" id="KW-1185">Reference proteome</keyword>
<dbReference type="GeneID" id="87812671"/>